<organism evidence="11 12">
    <name type="scientific">Lolium multiflorum</name>
    <name type="common">Italian ryegrass</name>
    <name type="synonym">Lolium perenne subsp. multiflorum</name>
    <dbReference type="NCBI Taxonomy" id="4521"/>
    <lineage>
        <taxon>Eukaryota</taxon>
        <taxon>Viridiplantae</taxon>
        <taxon>Streptophyta</taxon>
        <taxon>Embryophyta</taxon>
        <taxon>Tracheophyta</taxon>
        <taxon>Spermatophyta</taxon>
        <taxon>Magnoliopsida</taxon>
        <taxon>Liliopsida</taxon>
        <taxon>Poales</taxon>
        <taxon>Poaceae</taxon>
        <taxon>BOP clade</taxon>
        <taxon>Pooideae</taxon>
        <taxon>Poodae</taxon>
        <taxon>Poeae</taxon>
        <taxon>Poeae Chloroplast Group 2 (Poeae type)</taxon>
        <taxon>Loliodinae</taxon>
        <taxon>Loliinae</taxon>
        <taxon>Lolium</taxon>
    </lineage>
</organism>
<evidence type="ECO:0000259" key="10">
    <source>
        <dbReference type="Pfam" id="PF26138"/>
    </source>
</evidence>
<evidence type="ECO:0000313" key="12">
    <source>
        <dbReference type="Proteomes" id="UP001231189"/>
    </source>
</evidence>
<evidence type="ECO:0000313" key="11">
    <source>
        <dbReference type="EMBL" id="KAK1685492.1"/>
    </source>
</evidence>
<feature type="compositionally biased region" description="Pro residues" evidence="8">
    <location>
        <begin position="11"/>
        <end position="22"/>
    </location>
</feature>
<comment type="caution">
    <text evidence="11">The sequence shown here is derived from an EMBL/GenBank/DDBJ whole genome shotgun (WGS) entry which is preliminary data.</text>
</comment>
<keyword evidence="12" id="KW-1185">Reference proteome</keyword>
<comment type="cofactor">
    <cofactor evidence="1">
        <name>a divalent metal cation</name>
        <dbReference type="ChEBI" id="CHEBI:60240"/>
    </cofactor>
</comment>
<comment type="subcellular location">
    <subcellularLocation>
        <location evidence="2">Nucleus</location>
    </subcellularLocation>
</comment>
<proteinExistence type="inferred from homology"/>
<evidence type="ECO:0000256" key="8">
    <source>
        <dbReference type="SAM" id="MobiDB-lite"/>
    </source>
</evidence>
<evidence type="ECO:0000256" key="1">
    <source>
        <dbReference type="ARBA" id="ARBA00001968"/>
    </source>
</evidence>
<evidence type="ECO:0000256" key="4">
    <source>
        <dbReference type="ARBA" id="ARBA00022722"/>
    </source>
</evidence>
<evidence type="ECO:0000256" key="3">
    <source>
        <dbReference type="ARBA" id="ARBA00006958"/>
    </source>
</evidence>
<evidence type="ECO:0008006" key="13">
    <source>
        <dbReference type="Google" id="ProtNLM"/>
    </source>
</evidence>
<comment type="similarity">
    <text evidence="3">Belongs to the HARBI1 family.</text>
</comment>
<feature type="compositionally biased region" description="Basic and acidic residues" evidence="8">
    <location>
        <begin position="246"/>
        <end position="257"/>
    </location>
</feature>
<accession>A0AAD8TPP1</accession>
<dbReference type="GO" id="GO:0005634">
    <property type="term" value="C:nucleus"/>
    <property type="evidence" value="ECO:0007669"/>
    <property type="project" value="UniProtKB-SubCell"/>
</dbReference>
<feature type="compositionally biased region" description="Basic and acidic residues" evidence="8">
    <location>
        <begin position="229"/>
        <end position="238"/>
    </location>
</feature>
<feature type="compositionally biased region" description="Acidic residues" evidence="8">
    <location>
        <begin position="170"/>
        <end position="184"/>
    </location>
</feature>
<feature type="compositionally biased region" description="Polar residues" evidence="8">
    <location>
        <begin position="26"/>
        <end position="39"/>
    </location>
</feature>
<dbReference type="InterPro" id="IPR045249">
    <property type="entry name" value="HARBI1-like"/>
</dbReference>
<dbReference type="PANTHER" id="PTHR22930">
    <property type="match status" value="1"/>
</dbReference>
<keyword evidence="7" id="KW-0539">Nucleus</keyword>
<dbReference type="Proteomes" id="UP001231189">
    <property type="component" value="Unassembled WGS sequence"/>
</dbReference>
<dbReference type="GO" id="GO:0016787">
    <property type="term" value="F:hydrolase activity"/>
    <property type="evidence" value="ECO:0007669"/>
    <property type="project" value="UniProtKB-KW"/>
</dbReference>
<gene>
    <name evidence="11" type="ORF">QYE76_046340</name>
</gene>
<keyword evidence="4" id="KW-0540">Nuclease</keyword>
<evidence type="ECO:0000259" key="9">
    <source>
        <dbReference type="Pfam" id="PF13359"/>
    </source>
</evidence>
<evidence type="ECO:0000256" key="7">
    <source>
        <dbReference type="ARBA" id="ARBA00023242"/>
    </source>
</evidence>
<feature type="compositionally biased region" description="Low complexity" evidence="8">
    <location>
        <begin position="204"/>
        <end position="217"/>
    </location>
</feature>
<name>A0AAD8TPP1_LOLMU</name>
<feature type="domain" description="DUF8040" evidence="10">
    <location>
        <begin position="297"/>
        <end position="387"/>
    </location>
</feature>
<evidence type="ECO:0000256" key="2">
    <source>
        <dbReference type="ARBA" id="ARBA00004123"/>
    </source>
</evidence>
<keyword evidence="5" id="KW-0479">Metal-binding</keyword>
<dbReference type="Pfam" id="PF13359">
    <property type="entry name" value="DDE_Tnp_4"/>
    <property type="match status" value="1"/>
</dbReference>
<dbReference type="GO" id="GO:0004518">
    <property type="term" value="F:nuclease activity"/>
    <property type="evidence" value="ECO:0007669"/>
    <property type="project" value="UniProtKB-KW"/>
</dbReference>
<keyword evidence="6" id="KW-0378">Hydrolase</keyword>
<reference evidence="11" key="1">
    <citation type="submission" date="2023-07" db="EMBL/GenBank/DDBJ databases">
        <title>A chromosome-level genome assembly of Lolium multiflorum.</title>
        <authorList>
            <person name="Chen Y."/>
            <person name="Copetti D."/>
            <person name="Kolliker R."/>
            <person name="Studer B."/>
        </authorList>
    </citation>
    <scope>NUCLEOTIDE SEQUENCE</scope>
    <source>
        <strain evidence="11">02402/16</strain>
        <tissue evidence="11">Leaf</tissue>
    </source>
</reference>
<dbReference type="PANTHER" id="PTHR22930:SF280">
    <property type="entry name" value="OS11G0202600 PROTEIN"/>
    <property type="match status" value="1"/>
</dbReference>
<dbReference type="EMBL" id="JAUUTY010000002">
    <property type="protein sequence ID" value="KAK1685492.1"/>
    <property type="molecule type" value="Genomic_DNA"/>
</dbReference>
<dbReference type="InterPro" id="IPR027806">
    <property type="entry name" value="HARBI1_dom"/>
</dbReference>
<feature type="region of interest" description="Disordered" evidence="8">
    <location>
        <begin position="170"/>
        <end position="217"/>
    </location>
</feature>
<protein>
    <recommendedName>
        <fullName evidence="13">DDE Tnp4 domain-containing protein</fullName>
    </recommendedName>
</protein>
<feature type="domain" description="DDE Tnp4" evidence="9">
    <location>
        <begin position="425"/>
        <end position="586"/>
    </location>
</feature>
<sequence>MPRRQSTTGPTPAPLPAAPTGPTPRRQYTTTGPTPSRQSPLAAAPLPLHFSRRVHLPQHGQDHADLPLPPVESSANSMATPLPTGLLQHASGLGRDPVTHTIDASDDWWALEIEMCPEAAKFRIAPLQDEQDLYTIFDKNVVTNVTARVPPSSHVRASEAEASQSRINIEEVEGSGCEGEEEDPLVTPLRAPGKKNKRCPYSPSPSAASKMSSGSVSRLDRMMDIMEKKAKSKEDKSRNYVSSPDHGVDPARQEIRRMTNSSTDDSDDELDMCCMIAACIAEESEKVPYAARRMPLITGIQWVEERMNDPRKFYEAFRMRRSVFTMLHDTLIDHYGLKSTSQMSNKESLALFLWMLGAPKSNSQAADRFERSVSTVSKKFYDVLDCVDRMAGDYIRPNDPTFSQVHDKLKKPRFWPHFKDAIGAIDGTHIPVIVAEKDKIKYTNRKGYTSQNVLAICDFDLRFTFAVPGWPGSVHDTRVWTDAWPRFANYPHPPHGKYYLIDSGYPNRTGYIAPFKEQRYHIPDFQGAPPQNMEEKFNHLHSCLRNAIERAFGVLKMKWRILLSIPHFHDPLTQTKIITACMCLHNFIRDSKLHDSHFDRIERASYIHEDSASFTSGHTSSSADGAMAQLRKDIAESLVA</sequence>
<evidence type="ECO:0000256" key="6">
    <source>
        <dbReference type="ARBA" id="ARBA00022801"/>
    </source>
</evidence>
<dbReference type="Pfam" id="PF26138">
    <property type="entry name" value="DUF8040"/>
    <property type="match status" value="1"/>
</dbReference>
<feature type="region of interest" description="Disordered" evidence="8">
    <location>
        <begin position="1"/>
        <end position="42"/>
    </location>
</feature>
<evidence type="ECO:0000256" key="5">
    <source>
        <dbReference type="ARBA" id="ARBA00022723"/>
    </source>
</evidence>
<feature type="region of interest" description="Disordered" evidence="8">
    <location>
        <begin position="229"/>
        <end position="266"/>
    </location>
</feature>
<dbReference type="InterPro" id="IPR058353">
    <property type="entry name" value="DUF8040"/>
</dbReference>
<dbReference type="GO" id="GO:0046872">
    <property type="term" value="F:metal ion binding"/>
    <property type="evidence" value="ECO:0007669"/>
    <property type="project" value="UniProtKB-KW"/>
</dbReference>
<dbReference type="AlphaFoldDB" id="A0AAD8TPP1"/>